<dbReference type="InterPro" id="IPR016069">
    <property type="entry name" value="Translin_C"/>
</dbReference>
<evidence type="ECO:0000256" key="3">
    <source>
        <dbReference type="ARBA" id="ARBA00005902"/>
    </source>
</evidence>
<keyword evidence="5" id="KW-0539">Nucleus</keyword>
<accession>A0A812LLR2</accession>
<gene>
    <name evidence="7" type="ORF">SNEC2469_LOCUS5008</name>
</gene>
<keyword evidence="8" id="KW-1185">Reference proteome</keyword>
<dbReference type="Pfam" id="PF01997">
    <property type="entry name" value="Translin"/>
    <property type="match status" value="1"/>
</dbReference>
<dbReference type="CDD" id="cd14820">
    <property type="entry name" value="TRAX"/>
    <property type="match status" value="1"/>
</dbReference>
<evidence type="ECO:0000313" key="7">
    <source>
        <dbReference type="EMBL" id="CAE7248683.1"/>
    </source>
</evidence>
<proteinExistence type="inferred from homology"/>
<dbReference type="PANTHER" id="PTHR10741">
    <property type="entry name" value="TRANSLIN AND TRANSLIN ASSOCIATED PROTEIN X"/>
    <property type="match status" value="1"/>
</dbReference>
<dbReference type="SUPFAM" id="SSF74784">
    <property type="entry name" value="Translin"/>
    <property type="match status" value="1"/>
</dbReference>
<comment type="subcellular location">
    <subcellularLocation>
        <location evidence="2">Cytoplasm</location>
    </subcellularLocation>
    <subcellularLocation>
        <location evidence="1">Nucleus</location>
    </subcellularLocation>
</comment>
<dbReference type="AlphaFoldDB" id="A0A812LLR2"/>
<dbReference type="InterPro" id="IPR036081">
    <property type="entry name" value="Translin_sf"/>
</dbReference>
<dbReference type="OrthoDB" id="433375at2759"/>
<evidence type="ECO:0000256" key="5">
    <source>
        <dbReference type="ARBA" id="ARBA00023242"/>
    </source>
</evidence>
<feature type="region of interest" description="Disordered" evidence="6">
    <location>
        <begin position="233"/>
        <end position="256"/>
    </location>
</feature>
<evidence type="ECO:0000256" key="4">
    <source>
        <dbReference type="ARBA" id="ARBA00022490"/>
    </source>
</evidence>
<dbReference type="GO" id="GO:0005634">
    <property type="term" value="C:nucleus"/>
    <property type="evidence" value="ECO:0007669"/>
    <property type="project" value="UniProtKB-SubCell"/>
</dbReference>
<dbReference type="GO" id="GO:0005737">
    <property type="term" value="C:cytoplasm"/>
    <property type="evidence" value="ECO:0007669"/>
    <property type="project" value="UniProtKB-SubCell"/>
</dbReference>
<keyword evidence="4" id="KW-0963">Cytoplasm</keyword>
<evidence type="ECO:0000313" key="8">
    <source>
        <dbReference type="Proteomes" id="UP000601435"/>
    </source>
</evidence>
<dbReference type="EMBL" id="CAJNJA010009620">
    <property type="protein sequence ID" value="CAE7248683.1"/>
    <property type="molecule type" value="Genomic_DNA"/>
</dbReference>
<organism evidence="7 8">
    <name type="scientific">Symbiodinium necroappetens</name>
    <dbReference type="NCBI Taxonomy" id="1628268"/>
    <lineage>
        <taxon>Eukaryota</taxon>
        <taxon>Sar</taxon>
        <taxon>Alveolata</taxon>
        <taxon>Dinophyceae</taxon>
        <taxon>Suessiales</taxon>
        <taxon>Symbiodiniaceae</taxon>
        <taxon>Symbiodinium</taxon>
    </lineage>
</organism>
<dbReference type="Gene3D" id="1.20.58.200">
    <property type="entry name" value="Translin, domain 2"/>
    <property type="match status" value="2"/>
</dbReference>
<evidence type="ECO:0000256" key="2">
    <source>
        <dbReference type="ARBA" id="ARBA00004496"/>
    </source>
</evidence>
<dbReference type="Gene3D" id="1.20.58.190">
    <property type="entry name" value="Translin, domain 1"/>
    <property type="match status" value="1"/>
</dbReference>
<dbReference type="GO" id="GO:0043565">
    <property type="term" value="F:sequence-specific DNA binding"/>
    <property type="evidence" value="ECO:0007669"/>
    <property type="project" value="InterPro"/>
</dbReference>
<name>A0A812LLR2_9DINO</name>
<dbReference type="InterPro" id="IPR016068">
    <property type="entry name" value="Translin_N"/>
</dbReference>
<evidence type="ECO:0000256" key="1">
    <source>
        <dbReference type="ARBA" id="ARBA00004123"/>
    </source>
</evidence>
<reference evidence="7" key="1">
    <citation type="submission" date="2021-02" db="EMBL/GenBank/DDBJ databases">
        <authorList>
            <person name="Dougan E. K."/>
            <person name="Rhodes N."/>
            <person name="Thang M."/>
            <person name="Chan C."/>
        </authorList>
    </citation>
    <scope>NUCLEOTIDE SEQUENCE</scope>
</reference>
<protein>
    <recommendedName>
        <fullName evidence="9">Translin</fullName>
    </recommendedName>
</protein>
<feature type="region of interest" description="Disordered" evidence="6">
    <location>
        <begin position="469"/>
        <end position="488"/>
    </location>
</feature>
<dbReference type="Proteomes" id="UP000601435">
    <property type="component" value="Unassembled WGS sequence"/>
</dbReference>
<dbReference type="InterPro" id="IPR002848">
    <property type="entry name" value="Translin_fam"/>
</dbReference>
<sequence length="488" mass="54178">MFVDETDDNYYILEFFDVRDAAEHRQLIAPETEEKLRNERHPHRQAEALHAPQMPPQRRCMQMPEMPNAAANWWQQWPEDRAIMSIAEEGVAQMGMIMPGTFLILLQGVPRELLNDSCVEAILEQAGLSEDVAKFTVHDEKVSLRGHCMLNVLSESGVYRCLNHFAGCCWGCRATLASDEYNFDQAEVDWRKEFDFRNSTLRHRYDSVKYVVKRLETIAYEVDLAQQRQSASLASGTARTASEDPPSEVKAQEPAETGTAVDLALLGEMKERYDKFTDTRDQVIKRSRDVGKAAKNAVYALQRADFKKADGNLALCAKEANNIWQEHVSTALTLRSGGFTGALEEVAEAVAYRAFLKEQKLLTRAELQQATGLSFELTIPEYLGGLMDLTGEVGRLAIRKASAGREAVGDVEKCLACVEGVFQGVQDLVYLPGGVGKKMGALRSTLLKIEGVLYELALLSHAGIRAAKAPEQAQQRDDAAEADDSAGL</sequence>
<evidence type="ECO:0008006" key="9">
    <source>
        <dbReference type="Google" id="ProtNLM"/>
    </source>
</evidence>
<comment type="similarity">
    <text evidence="3">Belongs to the translin family.</text>
</comment>
<evidence type="ECO:0000256" key="6">
    <source>
        <dbReference type="SAM" id="MobiDB-lite"/>
    </source>
</evidence>
<comment type="caution">
    <text evidence="7">The sequence shown here is derived from an EMBL/GenBank/DDBJ whole genome shotgun (WGS) entry which is preliminary data.</text>
</comment>